<keyword evidence="3" id="KW-1185">Reference proteome</keyword>
<feature type="compositionally biased region" description="Acidic residues" evidence="1">
    <location>
        <begin position="71"/>
        <end position="92"/>
    </location>
</feature>
<evidence type="ECO:0000313" key="2">
    <source>
        <dbReference type="EMBL" id="CAK9855476.1"/>
    </source>
</evidence>
<accession>A0ABP0ZXW3</accession>
<feature type="compositionally biased region" description="Polar residues" evidence="1">
    <location>
        <begin position="40"/>
        <end position="60"/>
    </location>
</feature>
<feature type="compositionally biased region" description="Basic residues" evidence="1">
    <location>
        <begin position="101"/>
        <end position="116"/>
    </location>
</feature>
<protein>
    <submittedName>
        <fullName evidence="2">Uncharacterized protein</fullName>
    </submittedName>
</protein>
<evidence type="ECO:0000313" key="3">
    <source>
        <dbReference type="Proteomes" id="UP001497522"/>
    </source>
</evidence>
<sequence length="116" mass="12839">MTMGQEHGKEHLFEHVDALLASEGEGESSQGSSDEEERGPSTTPSATISSGPCSITSRNASFVGGKNKEDREEEEEEEEGQGDDDEREEDEQPPPPPENTRKKHSRKKSKRGRKSR</sequence>
<dbReference type="Proteomes" id="UP001497522">
    <property type="component" value="Unassembled WGS sequence"/>
</dbReference>
<gene>
    <name evidence="2" type="ORF">CSSPJE1EN2_LOCUS25408</name>
</gene>
<reference evidence="2" key="1">
    <citation type="submission" date="2024-03" db="EMBL/GenBank/DDBJ databases">
        <authorList>
            <consortium name="ELIXIR-Norway"/>
            <consortium name="Elixir Norway"/>
        </authorList>
    </citation>
    <scope>NUCLEOTIDE SEQUENCE</scope>
</reference>
<feature type="compositionally biased region" description="Basic and acidic residues" evidence="1">
    <location>
        <begin position="1"/>
        <end position="17"/>
    </location>
</feature>
<evidence type="ECO:0000256" key="1">
    <source>
        <dbReference type="SAM" id="MobiDB-lite"/>
    </source>
</evidence>
<name>A0ABP0ZXW3_9BRYO</name>
<comment type="caution">
    <text evidence="2">The sequence shown here is derived from an EMBL/GenBank/DDBJ whole genome shotgun (WGS) entry which is preliminary data.</text>
</comment>
<proteinExistence type="predicted"/>
<dbReference type="EMBL" id="CAXHBF010000203">
    <property type="protein sequence ID" value="CAK9855476.1"/>
    <property type="molecule type" value="Genomic_DNA"/>
</dbReference>
<feature type="region of interest" description="Disordered" evidence="1">
    <location>
        <begin position="1"/>
        <end position="116"/>
    </location>
</feature>
<organism evidence="2 3">
    <name type="scientific">Sphagnum jensenii</name>
    <dbReference type="NCBI Taxonomy" id="128206"/>
    <lineage>
        <taxon>Eukaryota</taxon>
        <taxon>Viridiplantae</taxon>
        <taxon>Streptophyta</taxon>
        <taxon>Embryophyta</taxon>
        <taxon>Bryophyta</taxon>
        <taxon>Sphagnophytina</taxon>
        <taxon>Sphagnopsida</taxon>
        <taxon>Sphagnales</taxon>
        <taxon>Sphagnaceae</taxon>
        <taxon>Sphagnum</taxon>
    </lineage>
</organism>